<accession>A0A0A1FGS1</accession>
<keyword evidence="2" id="KW-1185">Reference proteome</keyword>
<dbReference type="KEGG" id="care:LT85_3762"/>
<dbReference type="Proteomes" id="UP000030302">
    <property type="component" value="Chromosome"/>
</dbReference>
<dbReference type="EMBL" id="CP009962">
    <property type="protein sequence ID" value="AIY42920.1"/>
    <property type="molecule type" value="Genomic_DNA"/>
</dbReference>
<dbReference type="HOGENOM" id="CLU_2933371_0_0_4"/>
<gene>
    <name evidence="1" type="ORF">LT85_3762</name>
</gene>
<protein>
    <submittedName>
        <fullName evidence="1">Uncharacterized protein</fullName>
    </submittedName>
</protein>
<proteinExistence type="predicted"/>
<name>A0A0A1FGS1_9BURK</name>
<sequence>MGSRHLPNRFPVAGCGRRMPGNLLDAKAFSSNYNKETSNENTFCALCFVFEYGCGRNNIP</sequence>
<reference evidence="2" key="1">
    <citation type="journal article" date="2014" name="Soil Biol. Biochem.">
        <title>Structure and function of bacterial communities in ageing soils: Insights from the Mendocino ecological staircase.</title>
        <authorList>
            <person name="Uroz S."/>
            <person name="Tech J.J."/>
            <person name="Sawaya N.A."/>
            <person name="Frey-Klett P."/>
            <person name="Leveau J.H.J."/>
        </authorList>
    </citation>
    <scope>NUCLEOTIDE SEQUENCE [LARGE SCALE GENOMIC DNA]</scope>
    <source>
        <strain evidence="2">Cal35</strain>
    </source>
</reference>
<evidence type="ECO:0000313" key="2">
    <source>
        <dbReference type="Proteomes" id="UP000030302"/>
    </source>
</evidence>
<dbReference type="AlphaFoldDB" id="A0A0A1FGS1"/>
<organism evidence="1 2">
    <name type="scientific">Collimonas arenae</name>
    <dbReference type="NCBI Taxonomy" id="279058"/>
    <lineage>
        <taxon>Bacteria</taxon>
        <taxon>Pseudomonadati</taxon>
        <taxon>Pseudomonadota</taxon>
        <taxon>Betaproteobacteria</taxon>
        <taxon>Burkholderiales</taxon>
        <taxon>Oxalobacteraceae</taxon>
        <taxon>Collimonas</taxon>
    </lineage>
</organism>
<evidence type="ECO:0000313" key="1">
    <source>
        <dbReference type="EMBL" id="AIY42920.1"/>
    </source>
</evidence>